<dbReference type="AlphaFoldDB" id="A0A517MHY8"/>
<evidence type="ECO:0000313" key="3">
    <source>
        <dbReference type="Proteomes" id="UP000320672"/>
    </source>
</evidence>
<reference evidence="2 3" key="1">
    <citation type="submission" date="2019-02" db="EMBL/GenBank/DDBJ databases">
        <title>Deep-cultivation of Planctomycetes and their phenomic and genomic characterization uncovers novel biology.</title>
        <authorList>
            <person name="Wiegand S."/>
            <person name="Jogler M."/>
            <person name="Boedeker C."/>
            <person name="Pinto D."/>
            <person name="Vollmers J."/>
            <person name="Rivas-Marin E."/>
            <person name="Kohn T."/>
            <person name="Peeters S.H."/>
            <person name="Heuer A."/>
            <person name="Rast P."/>
            <person name="Oberbeckmann S."/>
            <person name="Bunk B."/>
            <person name="Jeske O."/>
            <person name="Meyerdierks A."/>
            <person name="Storesund J.E."/>
            <person name="Kallscheuer N."/>
            <person name="Luecker S."/>
            <person name="Lage O.M."/>
            <person name="Pohl T."/>
            <person name="Merkel B.J."/>
            <person name="Hornburger P."/>
            <person name="Mueller R.-W."/>
            <person name="Bruemmer F."/>
            <person name="Labrenz M."/>
            <person name="Spormann A.M."/>
            <person name="Op den Camp H."/>
            <person name="Overmann J."/>
            <person name="Amann R."/>
            <person name="Jetten M.S.M."/>
            <person name="Mascher T."/>
            <person name="Medema M.H."/>
            <person name="Devos D.P."/>
            <person name="Kaster A.-K."/>
            <person name="Ovreas L."/>
            <person name="Rohde M."/>
            <person name="Galperin M.Y."/>
            <person name="Jogler C."/>
        </authorList>
    </citation>
    <scope>NUCLEOTIDE SEQUENCE [LARGE SCALE GENOMIC DNA]</scope>
    <source>
        <strain evidence="2 3">FF011L</strain>
    </source>
</reference>
<dbReference type="InterPro" id="IPR012902">
    <property type="entry name" value="N_methyl_site"/>
</dbReference>
<dbReference type="Gene3D" id="3.30.700.10">
    <property type="entry name" value="Glycoprotein, Type 4 Pilin"/>
    <property type="match status" value="1"/>
</dbReference>
<dbReference type="Proteomes" id="UP000320672">
    <property type="component" value="Chromosome"/>
</dbReference>
<sequence length="260" mass="29293">MKRGFTLVELLVVIAIIAILLALLLPAVQRVRETARQVKCKNHVKQISLAIHNFEGSERRLPGNEHFQFPDPYRYSNTFWLIKGQIEATNADSNSRLDYFLCPSDTTSSSATQKRVASYTTNRDVFHPGSNPRPSTGRLSQFNLTTAFSGKGSSNTVMIIERVVQCNFPDTGPWSMWGGTYFESYWNLNFLPLEPLVPIASNYGVRERTDCSLDWFSSTHPGLLYVGLGDGSVRSVSSSISADVWRKAYDRNNREVLGEW</sequence>
<dbReference type="PANTHER" id="PTHR30093:SF2">
    <property type="entry name" value="TYPE II SECRETION SYSTEM PROTEIN H"/>
    <property type="match status" value="1"/>
</dbReference>
<evidence type="ECO:0000313" key="2">
    <source>
        <dbReference type="EMBL" id="QDS94407.1"/>
    </source>
</evidence>
<dbReference type="Pfam" id="PF07963">
    <property type="entry name" value="N_methyl"/>
    <property type="match status" value="1"/>
</dbReference>
<dbReference type="PROSITE" id="PS00409">
    <property type="entry name" value="PROKAR_NTER_METHYL"/>
    <property type="match status" value="1"/>
</dbReference>
<name>A0A517MHY8_9BACT</name>
<accession>A0A517MHY8</accession>
<gene>
    <name evidence="2" type="ORF">FF011L_31860</name>
</gene>
<dbReference type="RefSeq" id="WP_218932644.1">
    <property type="nucleotide sequence ID" value="NZ_CP036262.1"/>
</dbReference>
<dbReference type="InterPro" id="IPR011453">
    <property type="entry name" value="DUF1559"/>
</dbReference>
<dbReference type="PANTHER" id="PTHR30093">
    <property type="entry name" value="GENERAL SECRETION PATHWAY PROTEIN G"/>
    <property type="match status" value="1"/>
</dbReference>
<dbReference type="EMBL" id="CP036262">
    <property type="protein sequence ID" value="QDS94407.1"/>
    <property type="molecule type" value="Genomic_DNA"/>
</dbReference>
<proteinExistence type="predicted"/>
<dbReference type="KEGG" id="rml:FF011L_31860"/>
<protein>
    <submittedName>
        <fullName evidence="2">Putative major pilin subunit</fullName>
    </submittedName>
</protein>
<dbReference type="Pfam" id="PF07596">
    <property type="entry name" value="SBP_bac_10"/>
    <property type="match status" value="1"/>
</dbReference>
<organism evidence="2 3">
    <name type="scientific">Roseimaritima multifibrata</name>
    <dbReference type="NCBI Taxonomy" id="1930274"/>
    <lineage>
        <taxon>Bacteria</taxon>
        <taxon>Pseudomonadati</taxon>
        <taxon>Planctomycetota</taxon>
        <taxon>Planctomycetia</taxon>
        <taxon>Pirellulales</taxon>
        <taxon>Pirellulaceae</taxon>
        <taxon>Roseimaritima</taxon>
    </lineage>
</organism>
<evidence type="ECO:0000259" key="1">
    <source>
        <dbReference type="Pfam" id="PF07596"/>
    </source>
</evidence>
<feature type="domain" description="DUF1559" evidence="1">
    <location>
        <begin position="29"/>
        <end position="77"/>
    </location>
</feature>
<dbReference type="InterPro" id="IPR045584">
    <property type="entry name" value="Pilin-like"/>
</dbReference>
<keyword evidence="3" id="KW-1185">Reference proteome</keyword>
<dbReference type="NCBIfam" id="TIGR02532">
    <property type="entry name" value="IV_pilin_GFxxxE"/>
    <property type="match status" value="1"/>
</dbReference>
<dbReference type="SUPFAM" id="SSF54523">
    <property type="entry name" value="Pili subunits"/>
    <property type="match status" value="1"/>
</dbReference>